<feature type="transmembrane region" description="Helical" evidence="1">
    <location>
        <begin position="6"/>
        <end position="28"/>
    </location>
</feature>
<feature type="transmembrane region" description="Helical" evidence="1">
    <location>
        <begin position="328"/>
        <end position="345"/>
    </location>
</feature>
<proteinExistence type="predicted"/>
<keyword evidence="1" id="KW-0812">Transmembrane</keyword>
<keyword evidence="1" id="KW-0472">Membrane</keyword>
<evidence type="ECO:0000256" key="1">
    <source>
        <dbReference type="SAM" id="Phobius"/>
    </source>
</evidence>
<feature type="transmembrane region" description="Helical" evidence="1">
    <location>
        <begin position="196"/>
        <end position="217"/>
    </location>
</feature>
<feature type="transmembrane region" description="Helical" evidence="1">
    <location>
        <begin position="172"/>
        <end position="189"/>
    </location>
</feature>
<feature type="transmembrane region" description="Helical" evidence="1">
    <location>
        <begin position="277"/>
        <end position="297"/>
    </location>
</feature>
<gene>
    <name evidence="2" type="ORF">A3F03_03740</name>
</gene>
<dbReference type="EMBL" id="MGAC01000047">
    <property type="protein sequence ID" value="OGK37100.1"/>
    <property type="molecule type" value="Genomic_DNA"/>
</dbReference>
<feature type="transmembrane region" description="Helical" evidence="1">
    <location>
        <begin position="351"/>
        <end position="370"/>
    </location>
</feature>
<name>A0A1F7I146_9BACT</name>
<protein>
    <recommendedName>
        <fullName evidence="4">Glycosyltransferase RgtA/B/C/D-like domain-containing protein</fullName>
    </recommendedName>
</protein>
<organism evidence="2 3">
    <name type="scientific">Candidatus Roizmanbacteria bacterium RIFCSPHIGHO2_12_FULL_41_11</name>
    <dbReference type="NCBI Taxonomy" id="1802052"/>
    <lineage>
        <taxon>Bacteria</taxon>
        <taxon>Candidatus Roizmaniibacteriota</taxon>
    </lineage>
</organism>
<feature type="transmembrane region" description="Helical" evidence="1">
    <location>
        <begin position="237"/>
        <end position="256"/>
    </location>
</feature>
<dbReference type="Proteomes" id="UP000176803">
    <property type="component" value="Unassembled WGS sequence"/>
</dbReference>
<sequence length="469" mass="55357">MKWRPWKILTLLICSLIIYYWPNFYNFFFQDDFFNMVLAKNQNLLDAFNIFKRPAMDFSFYRPFSTQLYWTVGQKLFAMSPLGYHLVNFGFFAVGILLVYKLTLQIWPDKKLALLTSFFYGFAASHFYRLFFISQFQELSLAVFTMATFLLFFKRSLLTPVMFALALTTKETAVMIVPVIFVAITLLKLTKRRQLIIFLLCFAILLVYFAARIFFFGYTTSGVYEVNFKLSSILNNYFWYSLWSLGIPETFVNVEIFRRPTIINSQVLFAFGREGQLVIAFFLLFVGLIFKPVLRTLKHLDRNIFLMIFFFTLFLLPVAFYPFHKFPYSLAVPLFASSFLLAYVVRNLSRPYLLAVCLAYFVLSQSAYYLNLTNHWVVKKAVVGKKVFAYFQINYPIKPTQPNIYFRNTTYPWCPVGVHFSQEVSYGIGDKDGLRLLYQDDNLQIYYEDLDHFRHYSESSLIIDSRIFF</sequence>
<keyword evidence="1" id="KW-1133">Transmembrane helix</keyword>
<evidence type="ECO:0000313" key="3">
    <source>
        <dbReference type="Proteomes" id="UP000176803"/>
    </source>
</evidence>
<reference evidence="2 3" key="1">
    <citation type="journal article" date="2016" name="Nat. Commun.">
        <title>Thousands of microbial genomes shed light on interconnected biogeochemical processes in an aquifer system.</title>
        <authorList>
            <person name="Anantharaman K."/>
            <person name="Brown C.T."/>
            <person name="Hug L.A."/>
            <person name="Sharon I."/>
            <person name="Castelle C.J."/>
            <person name="Probst A.J."/>
            <person name="Thomas B.C."/>
            <person name="Singh A."/>
            <person name="Wilkins M.J."/>
            <person name="Karaoz U."/>
            <person name="Brodie E.L."/>
            <person name="Williams K.H."/>
            <person name="Hubbard S.S."/>
            <person name="Banfield J.F."/>
        </authorList>
    </citation>
    <scope>NUCLEOTIDE SEQUENCE [LARGE SCALE GENOMIC DNA]</scope>
</reference>
<evidence type="ECO:0000313" key="2">
    <source>
        <dbReference type="EMBL" id="OGK37100.1"/>
    </source>
</evidence>
<evidence type="ECO:0008006" key="4">
    <source>
        <dbReference type="Google" id="ProtNLM"/>
    </source>
</evidence>
<comment type="caution">
    <text evidence="2">The sequence shown here is derived from an EMBL/GenBank/DDBJ whole genome shotgun (WGS) entry which is preliminary data.</text>
</comment>
<feature type="transmembrane region" description="Helical" evidence="1">
    <location>
        <begin position="303"/>
        <end position="321"/>
    </location>
</feature>
<dbReference type="AlphaFoldDB" id="A0A1F7I146"/>
<feature type="transmembrane region" description="Helical" evidence="1">
    <location>
        <begin position="112"/>
        <end position="132"/>
    </location>
</feature>
<feature type="transmembrane region" description="Helical" evidence="1">
    <location>
        <begin position="82"/>
        <end position="100"/>
    </location>
</feature>
<accession>A0A1F7I146</accession>